<evidence type="ECO:0000313" key="2">
    <source>
        <dbReference type="Proteomes" id="UP001228581"/>
    </source>
</evidence>
<organism evidence="1 2">
    <name type="scientific">Xanthocytophaga flava</name>
    <dbReference type="NCBI Taxonomy" id="3048013"/>
    <lineage>
        <taxon>Bacteria</taxon>
        <taxon>Pseudomonadati</taxon>
        <taxon>Bacteroidota</taxon>
        <taxon>Cytophagia</taxon>
        <taxon>Cytophagales</taxon>
        <taxon>Rhodocytophagaceae</taxon>
        <taxon>Xanthocytophaga</taxon>
    </lineage>
</organism>
<evidence type="ECO:0008006" key="3">
    <source>
        <dbReference type="Google" id="ProtNLM"/>
    </source>
</evidence>
<dbReference type="Proteomes" id="UP001228581">
    <property type="component" value="Unassembled WGS sequence"/>
</dbReference>
<evidence type="ECO:0000313" key="1">
    <source>
        <dbReference type="EMBL" id="MDJ1492982.1"/>
    </source>
</evidence>
<dbReference type="RefSeq" id="WP_313994583.1">
    <property type="nucleotide sequence ID" value="NZ_JASJOT010000004.1"/>
</dbReference>
<dbReference type="EMBL" id="JASJOT010000004">
    <property type="protein sequence ID" value="MDJ1492982.1"/>
    <property type="molecule type" value="Genomic_DNA"/>
</dbReference>
<gene>
    <name evidence="1" type="ORF">QNI19_08565</name>
</gene>
<accession>A0ABT7CIV6</accession>
<comment type="caution">
    <text evidence="1">The sequence shown here is derived from an EMBL/GenBank/DDBJ whole genome shotgun (WGS) entry which is preliminary data.</text>
</comment>
<proteinExistence type="predicted"/>
<sequence length="224" mass="26128">MSFTVMKSEFTSMLIEFDLLYQQVVPLRYARLSSGIDRVIIESTLKSFGILAIPEDFFALYGWKNGFETMLEWWKDEYGEGYYEMIPLDDCYHWMNMANIEMTLEIWHEHIKNAKRTNQLCYWKHGFIPFLQMQSSGLMVIDTIGYWNGIPGQIAAFDYKCSGGYQVVHQDLSKWLETQLELLKNGIFFSPDTLLEMEESIAIIAEINDSYTSRFPISIPLDAI</sequence>
<protein>
    <recommendedName>
        <fullName evidence="3">SMI1/KNR4 family protein</fullName>
    </recommendedName>
</protein>
<name>A0ABT7CIV6_9BACT</name>
<keyword evidence="2" id="KW-1185">Reference proteome</keyword>
<reference evidence="1 2" key="1">
    <citation type="submission" date="2023-05" db="EMBL/GenBank/DDBJ databases">
        <authorList>
            <person name="Zhang X."/>
        </authorList>
    </citation>
    <scope>NUCLEOTIDE SEQUENCE [LARGE SCALE GENOMIC DNA]</scope>
    <source>
        <strain evidence="1 2">DM2B3-1</strain>
    </source>
</reference>